<feature type="region of interest" description="Disordered" evidence="1">
    <location>
        <begin position="605"/>
        <end position="665"/>
    </location>
</feature>
<feature type="compositionally biased region" description="Low complexity" evidence="1">
    <location>
        <begin position="842"/>
        <end position="856"/>
    </location>
</feature>
<evidence type="ECO:0000313" key="4">
    <source>
        <dbReference type="WBParaSite" id="maker-uti_cns_0048076-snap-gene-0.2-mRNA-1"/>
    </source>
</evidence>
<protein>
    <submittedName>
        <fullName evidence="4">BHLH domain-containing protein</fullName>
    </submittedName>
</protein>
<dbReference type="PANTHER" id="PTHR23349:SF111">
    <property type="entry name" value="BHLH DOMAIN-CONTAINING PROTEIN"/>
    <property type="match status" value="1"/>
</dbReference>
<dbReference type="InterPro" id="IPR050283">
    <property type="entry name" value="E-box_TF_Regulators"/>
</dbReference>
<dbReference type="WBParaSite" id="maker-uti_cns_0048076-snap-gene-0.2-mRNA-1">
    <property type="protein sequence ID" value="maker-uti_cns_0048076-snap-gene-0.2-mRNA-1"/>
    <property type="gene ID" value="maker-uti_cns_0048076-snap-gene-0.2"/>
</dbReference>
<feature type="region of interest" description="Disordered" evidence="1">
    <location>
        <begin position="287"/>
        <end position="318"/>
    </location>
</feature>
<evidence type="ECO:0000256" key="1">
    <source>
        <dbReference type="SAM" id="MobiDB-lite"/>
    </source>
</evidence>
<feature type="compositionally biased region" description="Pro residues" evidence="1">
    <location>
        <begin position="405"/>
        <end position="421"/>
    </location>
</feature>
<dbReference type="PROSITE" id="PS50888">
    <property type="entry name" value="BHLH"/>
    <property type="match status" value="1"/>
</dbReference>
<evidence type="ECO:0000259" key="2">
    <source>
        <dbReference type="PROSITE" id="PS50888"/>
    </source>
</evidence>
<dbReference type="GO" id="GO:0032502">
    <property type="term" value="P:developmental process"/>
    <property type="evidence" value="ECO:0007669"/>
    <property type="project" value="TreeGrafter"/>
</dbReference>
<feature type="compositionally biased region" description="Polar residues" evidence="1">
    <location>
        <begin position="684"/>
        <end position="696"/>
    </location>
</feature>
<feature type="compositionally biased region" description="Low complexity" evidence="1">
    <location>
        <begin position="2065"/>
        <end position="2087"/>
    </location>
</feature>
<name>A0A1I8JIZ3_9PLAT</name>
<accession>A0A1I8JIZ3</accession>
<reference evidence="4" key="1">
    <citation type="submission" date="2016-11" db="UniProtKB">
        <authorList>
            <consortium name="WormBaseParasite"/>
        </authorList>
    </citation>
    <scope>IDENTIFICATION</scope>
</reference>
<feature type="compositionally biased region" description="Polar residues" evidence="1">
    <location>
        <begin position="385"/>
        <end position="404"/>
    </location>
</feature>
<feature type="region of interest" description="Disordered" evidence="1">
    <location>
        <begin position="835"/>
        <end position="856"/>
    </location>
</feature>
<feature type="region of interest" description="Disordered" evidence="1">
    <location>
        <begin position="1922"/>
        <end position="1941"/>
    </location>
</feature>
<sequence>PCVRLSTERTGDKGGYIKMVAAVGSGANSAEFRTAVAAPAAAMAAAAGNQVPQPPEAVVVEEPDEGVAAPAPNQGDAAAAAAPPDAAQNPPQAVPQLGDLVAAIANAFNQLNMGQDAQRPKIYVEKFSPGEHCFVQWVERMIYKLDAERTVGDQARKQVLISHLPGEFQNLALGLDGQLPFEQFVSRLGEQLGEANTDLAKRNKLKNLSQKPGQSHSAFAAMIRSQITAMFPQIQGEQREQEIVYTYLEHAKLPRQVRQDLLSRRWQTIEQVLEQQQALLEAADLAGKWDSSGPPRSESRTEVRLQPQQPPRPPRKWVRMVNQEADETEEDGDGLSEMQERLGALEQTQKDLRNQLVQLNETMKATAESVAQLPQQMRPPRPATPNRNWRQGQGGSNSSRNWRQPQPPPLAIQEAPTPPAPGVQQQQLQLRAPPDRHRQDLEEWGRDMLDEATRERQERLAQLRAQALMPPPSTPEEPPDGGSALSLLTVKDFTKITGQSVEALEPPCVKAVSYTGNELEMLGQATLTAVIGLEELGSRRNSSKSSSQCIVRPAIRAVDSTTKCQEPSVSTTGVGKGCGAAATGVTAATGGGACARADNGGGTGCQPAPDAGSLAARRSHGPGAAAPMSPDGAAGPESEGASGSEWLSSGASYSPIGQRSDTAQHHQHRLIYISASSLQRIAASPNQSRKSASLTATKDPLLRNPPGLSPEFPIMPQAESLYSAACVSPAAGLVLALRMVAGVSVVGCGVGPAAAHHAAENFAPPLAAAAADELDGLGTAVCCAEICQADPADFAPGAALRICGLPLACLRLGLVLVLRQVVNAGAPPPWLQVPPCKPVESPQPRSPAASPSHSAGEAALPGAAVVQRVLVEQQRVLLRQAGNNLEGLAGRLAAQRIRQTLQQQVQRVHIGPADVGGGQQLLVPPVQNPVAGAHRAGGALAVALALHGLAVLGRPDAHPVVEGVHHLRELVSGREPQPQLGERPREHSVDRVVARARPDKACTRACSAVTAAAKKVGRRSRDRSSGARSGTLFSTWQFQRKFRNCDSHDAMVSWAARITADTVAWPLLRQNFACRRFSTSERSWMRQNRLPVSAEIAETDAALPRPQLPAIKAGNKPGLSGDPMLTLATAEQLSRQRQGYDEAQLQCFGQTSHGPTVSCSLIRQNGCSSGLNCLMELGQPSSVISIAWLITGSCRDASASSLGLTICSAPDSRTAFTWSSAGSSSMLSLRAPCRDKKSGTVFFFPGTWQTWKSYASRRSAHRHCGVHSGPVLEPSNPAESSRQLLEAVWQPSRQLPGLVHGAHQVAVPVHHLEAELLHQIGAHDVGSLLHYCEAEERHTLPAVVDRQHRLSQHVDSLAVVRDELPVGWLQRRLGPEPPNGHFRARVDQQAQPAALDLQPAPDVGTGRATHGEHLAAALVSDLGHLSALRPAHPAKMVLLATGITGLAFSRTSRSPVVAASAVRTGLSPGSRPFLSSGLSELMLHLVHLRLASACHGNCAASLDRTGFRDAGLPLLTQRHRRLERQAVLDEQALSDPPVADLLHDLVANHLVRHAAELARAGQRVQRCHKVSDFLTGSLPSLPKPVALRHHADCPPPGRKELNFEQSFEQSQSCGLPSHHQHSACRHAGSTQAAMALDRKKPQQQQPARVTVAYTNEPCRRKLQFVNGKFAAQKPQTSTVQRRNERERNRIRLINRTFAALRASLPPASASAAAAAAAAAATASPAPSGGGSAKERRRLSKVQVLRTAAAYIAELAALLRADDAAAAAAATAPAEVATVSANCSPAELTAADCCYGNAWQQPQQPPQHGDCLPDLRLLLEDDSRMDNSATAAAVEDFVDDEFEDDGGRFRLAAGVLRSSASVDGLHTLICRSPQRLVHVAGPSAGRDTPMQPSAGRRCKLPTTTTASARKCRPSSDLLSASALATAAAPDGKHSTNNDGSGRMLRSADEFQLLGCGAVDPAADSSYRSAEHKDLWQQAPLAEPELGSPQRLEAISGVESKEPRLTDWLRSKNIDISVQTDRQKIFAHCILRVSVGDFSGPEHALNSLGRLKQLRSRIRVSISKLAAPSAAARPSAHFSSAEAAAAAPPDDFERRRKSVSLAASK</sequence>
<organism evidence="3 4">
    <name type="scientific">Macrostomum lignano</name>
    <dbReference type="NCBI Taxonomy" id="282301"/>
    <lineage>
        <taxon>Eukaryota</taxon>
        <taxon>Metazoa</taxon>
        <taxon>Spiralia</taxon>
        <taxon>Lophotrochozoa</taxon>
        <taxon>Platyhelminthes</taxon>
        <taxon>Rhabditophora</taxon>
        <taxon>Macrostomorpha</taxon>
        <taxon>Macrostomida</taxon>
        <taxon>Macrostomidae</taxon>
        <taxon>Macrostomum</taxon>
    </lineage>
</organism>
<feature type="compositionally biased region" description="Polar residues" evidence="1">
    <location>
        <begin position="646"/>
        <end position="661"/>
    </location>
</feature>
<dbReference type="GO" id="GO:0000977">
    <property type="term" value="F:RNA polymerase II transcription regulatory region sequence-specific DNA binding"/>
    <property type="evidence" value="ECO:0007669"/>
    <property type="project" value="TreeGrafter"/>
</dbReference>
<feature type="region of interest" description="Disordered" evidence="1">
    <location>
        <begin position="2065"/>
        <end position="2103"/>
    </location>
</feature>
<dbReference type="InterPro" id="IPR011598">
    <property type="entry name" value="bHLH_dom"/>
</dbReference>
<dbReference type="GO" id="GO:0046983">
    <property type="term" value="F:protein dimerization activity"/>
    <property type="evidence" value="ECO:0007669"/>
    <property type="project" value="InterPro"/>
</dbReference>
<feature type="compositionally biased region" description="Basic and acidic residues" evidence="1">
    <location>
        <begin position="982"/>
        <end position="992"/>
    </location>
</feature>
<dbReference type="PANTHER" id="PTHR23349">
    <property type="entry name" value="BASIC HELIX-LOOP-HELIX TRANSCRIPTION FACTOR, TWIST"/>
    <property type="match status" value="1"/>
</dbReference>
<dbReference type="SUPFAM" id="SSF47459">
    <property type="entry name" value="HLH, helix-loop-helix DNA-binding domain"/>
    <property type="match status" value="1"/>
</dbReference>
<dbReference type="SMART" id="SM00353">
    <property type="entry name" value="HLH"/>
    <property type="match status" value="1"/>
</dbReference>
<proteinExistence type="predicted"/>
<feature type="region of interest" description="Disordered" evidence="1">
    <location>
        <begin position="684"/>
        <end position="708"/>
    </location>
</feature>
<feature type="region of interest" description="Disordered" evidence="1">
    <location>
        <begin position="973"/>
        <end position="992"/>
    </location>
</feature>
<keyword evidence="3" id="KW-1185">Reference proteome</keyword>
<dbReference type="Pfam" id="PF00010">
    <property type="entry name" value="HLH"/>
    <property type="match status" value="1"/>
</dbReference>
<feature type="compositionally biased region" description="Low complexity" evidence="1">
    <location>
        <begin position="632"/>
        <end position="645"/>
    </location>
</feature>
<feature type="region of interest" description="Disordered" evidence="1">
    <location>
        <begin position="66"/>
        <end position="93"/>
    </location>
</feature>
<dbReference type="InterPro" id="IPR036638">
    <property type="entry name" value="HLH_DNA-bd_sf"/>
</dbReference>
<feature type="region of interest" description="Disordered" evidence="1">
    <location>
        <begin position="366"/>
        <end position="436"/>
    </location>
</feature>
<dbReference type="GO" id="GO:0000981">
    <property type="term" value="F:DNA-binding transcription factor activity, RNA polymerase II-specific"/>
    <property type="evidence" value="ECO:0007669"/>
    <property type="project" value="TreeGrafter"/>
</dbReference>
<dbReference type="Gene3D" id="4.10.280.10">
    <property type="entry name" value="Helix-loop-helix DNA-binding domain"/>
    <property type="match status" value="1"/>
</dbReference>
<dbReference type="Proteomes" id="UP000095280">
    <property type="component" value="Unplaced"/>
</dbReference>
<feature type="domain" description="BHLH" evidence="2">
    <location>
        <begin position="1677"/>
        <end position="1754"/>
    </location>
</feature>
<feature type="region of interest" description="Disordered" evidence="1">
    <location>
        <begin position="1880"/>
        <end position="1912"/>
    </location>
</feature>
<evidence type="ECO:0000313" key="3">
    <source>
        <dbReference type="Proteomes" id="UP000095280"/>
    </source>
</evidence>